<dbReference type="STRING" id="1245528.M3J5N3"/>
<name>M3J5N3_CANMX</name>
<dbReference type="eggNOG" id="ENOG502RPS8">
    <property type="taxonomic scope" value="Eukaryota"/>
</dbReference>
<dbReference type="AlphaFoldDB" id="M3J5N3"/>
<proteinExistence type="predicted"/>
<keyword evidence="1" id="KW-0732">Signal</keyword>
<keyword evidence="3" id="KW-1185">Reference proteome</keyword>
<organism evidence="2 3">
    <name type="scientific">Candida maltosa (strain Xu316)</name>
    <name type="common">Yeast</name>
    <dbReference type="NCBI Taxonomy" id="1245528"/>
    <lineage>
        <taxon>Eukaryota</taxon>
        <taxon>Fungi</taxon>
        <taxon>Dikarya</taxon>
        <taxon>Ascomycota</taxon>
        <taxon>Saccharomycotina</taxon>
        <taxon>Pichiomycetes</taxon>
        <taxon>Debaryomycetaceae</taxon>
        <taxon>Candida/Lodderomyces clade</taxon>
        <taxon>Candida</taxon>
    </lineage>
</organism>
<dbReference type="Proteomes" id="UP000011777">
    <property type="component" value="Unassembled WGS sequence"/>
</dbReference>
<evidence type="ECO:0000256" key="1">
    <source>
        <dbReference type="SAM" id="SignalP"/>
    </source>
</evidence>
<sequence>MFLSSLVFLLPVAHGYLSNIPEINNLDQTPNIPGQDSSFVQVKTPQNLLFTGDYVCDKYSSLIQSVNDTTEFPIAFDIYVSQTIDNPDNYTLDLYFKNPWHQSYNTFTFLNVTDSTDVLSRYNPTLISHQEGFGVEFKFQFSKGLLCQFMYQFTIAYQMVHQNDTDVKSDKIFLSGSCQENQRYYPDSYAKLVSEGFRCVEYNSGFKYDGGKDWCSEFYPDGQCCKSYRNDEIVDRNTCPRVGGGSDVQVSGEPVIISGSSVVQGTLVSDDKTTTYQSVITIKNSQITPVPIADTTVDDGSVVIATAPNSEPIDPGFQFPSGFEFPSDLSYSFPTDLDFNTLVTSYV</sequence>
<dbReference type="EMBL" id="AOGT01001598">
    <property type="protein sequence ID" value="EMG47378.1"/>
    <property type="molecule type" value="Genomic_DNA"/>
</dbReference>
<evidence type="ECO:0000313" key="3">
    <source>
        <dbReference type="Proteomes" id="UP000011777"/>
    </source>
</evidence>
<reference evidence="2 3" key="1">
    <citation type="submission" date="2013-02" db="EMBL/GenBank/DDBJ databases">
        <title>Genome sequence of Candida maltosa Xu316, a potential industrial strain for xylitol and ethanol production.</title>
        <authorList>
            <person name="Yu J."/>
            <person name="Wang Q."/>
            <person name="Geng X."/>
            <person name="Bao W."/>
            <person name="He P."/>
            <person name="Cai J."/>
        </authorList>
    </citation>
    <scope>NUCLEOTIDE SEQUENCE [LARGE SCALE GENOMIC DNA]</scope>
    <source>
        <strain evidence="3">Xu316</strain>
    </source>
</reference>
<evidence type="ECO:0000313" key="2">
    <source>
        <dbReference type="EMBL" id="EMG47378.1"/>
    </source>
</evidence>
<gene>
    <name evidence="2" type="ORF">G210_2302</name>
</gene>
<dbReference type="HOGENOM" id="CLU_050393_0_0_1"/>
<accession>M3J5N3</accession>
<feature type="chain" id="PRO_5012633009" evidence="1">
    <location>
        <begin position="16"/>
        <end position="347"/>
    </location>
</feature>
<comment type="caution">
    <text evidence="2">The sequence shown here is derived from an EMBL/GenBank/DDBJ whole genome shotgun (WGS) entry which is preliminary data.</text>
</comment>
<feature type="signal peptide" evidence="1">
    <location>
        <begin position="1"/>
        <end position="15"/>
    </location>
</feature>
<dbReference type="OrthoDB" id="4006709at2759"/>
<protein>
    <submittedName>
        <fullName evidence="2">Uncharacterized protein</fullName>
    </submittedName>
</protein>